<dbReference type="Pfam" id="PF05962">
    <property type="entry name" value="HutD"/>
    <property type="match status" value="1"/>
</dbReference>
<evidence type="ECO:0000256" key="1">
    <source>
        <dbReference type="SAM" id="MobiDB-lite"/>
    </source>
</evidence>
<reference evidence="2 3" key="1">
    <citation type="submission" date="2016-10" db="EMBL/GenBank/DDBJ databases">
        <authorList>
            <person name="de Groot N.N."/>
        </authorList>
    </citation>
    <scope>NUCLEOTIDE SEQUENCE [LARGE SCALE GENOMIC DNA]</scope>
    <source>
        <strain evidence="3">P4-7,KCTC 19426,CECT 7604</strain>
    </source>
</reference>
<accession>A0A1H0SDB5</accession>
<dbReference type="SUPFAM" id="SSF51182">
    <property type="entry name" value="RmlC-like cupins"/>
    <property type="match status" value="1"/>
</dbReference>
<sequence length="234" mass="25607">MSTSCFRDVTGPLSGPRGRLQQAVDYDESGPVTAPDSTPWQLPRARRSSQPWANGQGVSESVSRHVPDEPRDEILWRVNIADIPGDCDFSQLVGVDRQFMLLDDVELTLELDLPRLVQPLEPIEFAGEMAPVCRAAAPARAINLLMQRDRVFGRLELVTVTRSVHIPVPPGGSVVVVKLDGDPTWRGGRDLRPGDAVRLDRPVLGGPIALPLSGHGRVAAISVLPIYPRHRDDE</sequence>
<dbReference type="Proteomes" id="UP000198741">
    <property type="component" value="Chromosome I"/>
</dbReference>
<dbReference type="EMBL" id="LT629710">
    <property type="protein sequence ID" value="SDP39744.1"/>
    <property type="molecule type" value="Genomic_DNA"/>
</dbReference>
<dbReference type="InterPro" id="IPR014710">
    <property type="entry name" value="RmlC-like_jellyroll"/>
</dbReference>
<evidence type="ECO:0000313" key="3">
    <source>
        <dbReference type="Proteomes" id="UP000198741"/>
    </source>
</evidence>
<gene>
    <name evidence="2" type="ORF">SAMN04515671_4042</name>
</gene>
<feature type="compositionally biased region" description="Polar residues" evidence="1">
    <location>
        <begin position="48"/>
        <end position="61"/>
    </location>
</feature>
<dbReference type="Gene3D" id="2.60.120.10">
    <property type="entry name" value="Jelly Rolls"/>
    <property type="match status" value="1"/>
</dbReference>
<dbReference type="AlphaFoldDB" id="A0A1H0SDB5"/>
<keyword evidence="3" id="KW-1185">Reference proteome</keyword>
<evidence type="ECO:0000313" key="2">
    <source>
        <dbReference type="EMBL" id="SDP39744.1"/>
    </source>
</evidence>
<organism evidence="2 3">
    <name type="scientific">Nakamurella panacisegetis</name>
    <dbReference type="NCBI Taxonomy" id="1090615"/>
    <lineage>
        <taxon>Bacteria</taxon>
        <taxon>Bacillati</taxon>
        <taxon>Actinomycetota</taxon>
        <taxon>Actinomycetes</taxon>
        <taxon>Nakamurellales</taxon>
        <taxon>Nakamurellaceae</taxon>
        <taxon>Nakamurella</taxon>
    </lineage>
</organism>
<name>A0A1H0SDB5_9ACTN</name>
<dbReference type="InterPro" id="IPR011051">
    <property type="entry name" value="RmlC_Cupin_sf"/>
</dbReference>
<protein>
    <submittedName>
        <fullName evidence="2">HutD protein</fullName>
    </submittedName>
</protein>
<feature type="region of interest" description="Disordered" evidence="1">
    <location>
        <begin position="1"/>
        <end position="66"/>
    </location>
</feature>
<proteinExistence type="predicted"/>
<dbReference type="InterPro" id="IPR010282">
    <property type="entry name" value="Uncharacterised_HutD/Ves"/>
</dbReference>
<dbReference type="STRING" id="1090615.SAMN04515671_4042"/>